<evidence type="ECO:0000313" key="8">
    <source>
        <dbReference type="Proteomes" id="UP000001302"/>
    </source>
</evidence>
<dbReference type="SMART" id="SM00530">
    <property type="entry name" value="HTH_XRE"/>
    <property type="match status" value="1"/>
</dbReference>
<gene>
    <name evidence="7" type="ordered locus">PB2503_10014</name>
</gene>
<dbReference type="GO" id="GO:0003677">
    <property type="term" value="F:DNA binding"/>
    <property type="evidence" value="ECO:0007669"/>
    <property type="project" value="InterPro"/>
</dbReference>
<accession>E0TEW2</accession>
<dbReference type="InterPro" id="IPR037682">
    <property type="entry name" value="TonB_C"/>
</dbReference>
<evidence type="ECO:0000256" key="4">
    <source>
        <dbReference type="ARBA" id="ARBA00023136"/>
    </source>
</evidence>
<dbReference type="HOGENOM" id="CLU_582462_0_0_5"/>
<dbReference type="GO" id="GO:0016020">
    <property type="term" value="C:membrane"/>
    <property type="evidence" value="ECO:0007669"/>
    <property type="project" value="UniProtKB-SubCell"/>
</dbReference>
<feature type="compositionally biased region" description="Low complexity" evidence="5">
    <location>
        <begin position="300"/>
        <end position="312"/>
    </location>
</feature>
<evidence type="ECO:0000256" key="1">
    <source>
        <dbReference type="ARBA" id="ARBA00004167"/>
    </source>
</evidence>
<dbReference type="GO" id="GO:0055085">
    <property type="term" value="P:transmembrane transport"/>
    <property type="evidence" value="ECO:0007669"/>
    <property type="project" value="InterPro"/>
</dbReference>
<dbReference type="Pfam" id="PF03544">
    <property type="entry name" value="TonB_C"/>
    <property type="match status" value="1"/>
</dbReference>
<keyword evidence="4" id="KW-0472">Membrane</keyword>
<feature type="domain" description="HTH cro/C1-type" evidence="6">
    <location>
        <begin position="45"/>
        <end position="106"/>
    </location>
</feature>
<name>E0TEW2_PARBH</name>
<keyword evidence="2" id="KW-0812">Transmembrane</keyword>
<dbReference type="Gene3D" id="1.10.260.40">
    <property type="entry name" value="lambda repressor-like DNA-binding domains"/>
    <property type="match status" value="1"/>
</dbReference>
<dbReference type="KEGG" id="pbr:PB2503_10014"/>
<dbReference type="Pfam" id="PF13413">
    <property type="entry name" value="HTH_25"/>
    <property type="match status" value="1"/>
</dbReference>
<protein>
    <recommendedName>
        <fullName evidence="6">HTH cro/C1-type domain-containing protein</fullName>
    </recommendedName>
</protein>
<evidence type="ECO:0000256" key="5">
    <source>
        <dbReference type="SAM" id="MobiDB-lite"/>
    </source>
</evidence>
<organism evidence="7 8">
    <name type="scientific">Parvularcula bermudensis (strain ATCC BAA-594 / HTCC2503 / KCTC 12087)</name>
    <dbReference type="NCBI Taxonomy" id="314260"/>
    <lineage>
        <taxon>Bacteria</taxon>
        <taxon>Pseudomonadati</taxon>
        <taxon>Pseudomonadota</taxon>
        <taxon>Alphaproteobacteria</taxon>
        <taxon>Parvularculales</taxon>
        <taxon>Parvularculaceae</taxon>
        <taxon>Parvularcula</taxon>
    </lineage>
</organism>
<keyword evidence="8" id="KW-1185">Reference proteome</keyword>
<sequence length="469" mass="49175">MDGPESLFARRLEGFSAPAAEPAQESLSAEGATILSADYPHAGAMLRAARDAMGLTREDVARQTKIKSERLEAIETMAIDDLPAKTYTLGFVRAYARITGLPEDSLVERFKADAGYGYGAAPTQDEPAVRASSIPKEQRRVGIASVVVLTLGIIWVSWRVLEAAAPETVETASLNGVPIVESARADSAVTYEVGTSIGPQNEGTMRESAPQLSRAGETGGDPVVTLDPTRLAESLEAGERAAREAALTEALAAEAAAFLDENRPMSAPETPATDRPSSTANELNAQSLAQLETQSPPPAAGDAPASDPIGPDAEADPVNRVTGTAAPAQLTAPEAPDAVDPDEIIVVEATAPQLAAEPAAAQAISDAETQVSAEAAPQGRVPAMIRMALEPVYPARCESEAAASEVVVVAYDVSRYGKVLNPQVAESSNACFDRSAVAAVARWDFFPAQENGENVFDSRRTSRVVFQRP</sequence>
<dbReference type="AlphaFoldDB" id="E0TEW2"/>
<dbReference type="EMBL" id="CP002156">
    <property type="protein sequence ID" value="ADM10055.1"/>
    <property type="molecule type" value="Genomic_DNA"/>
</dbReference>
<dbReference type="InterPro" id="IPR001387">
    <property type="entry name" value="Cro/C1-type_HTH"/>
</dbReference>
<dbReference type="InterPro" id="IPR006260">
    <property type="entry name" value="TonB/TolA_C"/>
</dbReference>
<dbReference type="Gene3D" id="3.30.1150.10">
    <property type="match status" value="1"/>
</dbReference>
<evidence type="ECO:0000259" key="6">
    <source>
        <dbReference type="SMART" id="SM00530"/>
    </source>
</evidence>
<keyword evidence="3" id="KW-1133">Transmembrane helix</keyword>
<dbReference type="RefSeq" id="WP_013301029.1">
    <property type="nucleotide sequence ID" value="NC_014414.1"/>
</dbReference>
<reference evidence="8" key="1">
    <citation type="submission" date="2010-08" db="EMBL/GenBank/DDBJ databases">
        <title>Genome sequence of Parvularcula bermudensis HTCC2503.</title>
        <authorList>
            <person name="Kang D.-M."/>
            <person name="Oh H.-M."/>
            <person name="Cho J.-C."/>
        </authorList>
    </citation>
    <scope>NUCLEOTIDE SEQUENCE [LARGE SCALE GENOMIC DNA]</scope>
    <source>
        <strain evidence="8">ATCC BAA-594 / HTCC2503 / KCTC 12087</strain>
    </source>
</reference>
<reference evidence="7 8" key="2">
    <citation type="journal article" date="2011" name="J. Bacteriol.">
        <title>Complete genome sequence of strain HTCC2503T of Parvularcula bermudensis, the type species of the order "Parvularculales" in the class Alphaproteobacteria.</title>
        <authorList>
            <person name="Oh H.M."/>
            <person name="Kang I."/>
            <person name="Vergin K.L."/>
            <person name="Kang D."/>
            <person name="Rhee K.H."/>
            <person name="Giovannoni S.J."/>
            <person name="Cho J.C."/>
        </authorList>
    </citation>
    <scope>NUCLEOTIDE SEQUENCE [LARGE SCALE GENOMIC DNA]</scope>
    <source>
        <strain evidence="8">ATCC BAA-594 / HTCC2503 / KCTC 12087</strain>
    </source>
</reference>
<dbReference type="SUPFAM" id="SSF74653">
    <property type="entry name" value="TolA/TonB C-terminal domain"/>
    <property type="match status" value="1"/>
</dbReference>
<dbReference type="PANTHER" id="PTHR34475">
    <property type="match status" value="1"/>
</dbReference>
<dbReference type="STRING" id="314260.PB2503_10014"/>
<evidence type="ECO:0000313" key="7">
    <source>
        <dbReference type="EMBL" id="ADM10055.1"/>
    </source>
</evidence>
<dbReference type="OrthoDB" id="9790252at2"/>
<feature type="region of interest" description="Disordered" evidence="5">
    <location>
        <begin position="258"/>
        <end position="319"/>
    </location>
</feature>
<dbReference type="Proteomes" id="UP000001302">
    <property type="component" value="Chromosome"/>
</dbReference>
<dbReference type="eggNOG" id="COG1426">
    <property type="taxonomic scope" value="Bacteria"/>
</dbReference>
<comment type="subcellular location">
    <subcellularLocation>
        <location evidence="1">Membrane</location>
        <topology evidence="1">Single-pass membrane protein</topology>
    </subcellularLocation>
</comment>
<proteinExistence type="predicted"/>
<dbReference type="PANTHER" id="PTHR34475:SF1">
    <property type="entry name" value="CYTOSKELETON PROTEIN RODZ"/>
    <property type="match status" value="1"/>
</dbReference>
<feature type="region of interest" description="Disordered" evidence="5">
    <location>
        <begin position="195"/>
        <end position="226"/>
    </location>
</feature>
<evidence type="ECO:0000256" key="2">
    <source>
        <dbReference type="ARBA" id="ARBA00022692"/>
    </source>
</evidence>
<evidence type="ECO:0000256" key="3">
    <source>
        <dbReference type="ARBA" id="ARBA00022989"/>
    </source>
</evidence>
<dbReference type="CDD" id="cd00093">
    <property type="entry name" value="HTH_XRE"/>
    <property type="match status" value="1"/>
</dbReference>
<dbReference type="InterPro" id="IPR050400">
    <property type="entry name" value="Bact_Cytoskel_RodZ"/>
</dbReference>
<feature type="compositionally biased region" description="Polar residues" evidence="5">
    <location>
        <begin position="275"/>
        <end position="294"/>
    </location>
</feature>
<dbReference type="NCBIfam" id="TIGR01352">
    <property type="entry name" value="tonB_Cterm"/>
    <property type="match status" value="1"/>
</dbReference>
<dbReference type="InterPro" id="IPR010982">
    <property type="entry name" value="Lambda_DNA-bd_dom_sf"/>
</dbReference>